<organism evidence="2 3">
    <name type="scientific">Pseudolactococcus hodotermopsidis</name>
    <dbReference type="NCBI Taxonomy" id="2709157"/>
    <lineage>
        <taxon>Bacteria</taxon>
        <taxon>Bacillati</taxon>
        <taxon>Bacillota</taxon>
        <taxon>Bacilli</taxon>
        <taxon>Lactobacillales</taxon>
        <taxon>Streptococcaceae</taxon>
        <taxon>Pseudolactococcus</taxon>
    </lineage>
</organism>
<dbReference type="AlphaFoldDB" id="A0A6A0B9E3"/>
<keyword evidence="1" id="KW-0472">Membrane</keyword>
<feature type="transmembrane region" description="Helical" evidence="1">
    <location>
        <begin position="100"/>
        <end position="121"/>
    </location>
</feature>
<feature type="transmembrane region" description="Helical" evidence="1">
    <location>
        <begin position="198"/>
        <end position="218"/>
    </location>
</feature>
<name>A0A6A0B9E3_9LACT</name>
<protein>
    <recommendedName>
        <fullName evidence="4">DUF624 domain-containing protein</fullName>
    </recommendedName>
</protein>
<reference evidence="2 3" key="1">
    <citation type="submission" date="2020-02" db="EMBL/GenBank/DDBJ databases">
        <title>Draft genome sequence of Lactococcus sp. Hs30E4-3.</title>
        <authorList>
            <person name="Noda S."/>
            <person name="Yuki M."/>
            <person name="Ohkuma M."/>
        </authorList>
    </citation>
    <scope>NUCLEOTIDE SEQUENCE [LARGE SCALE GENOMIC DNA]</scope>
    <source>
        <strain evidence="2 3">Hs30E4-3</strain>
    </source>
</reference>
<evidence type="ECO:0000313" key="3">
    <source>
        <dbReference type="Proteomes" id="UP000480303"/>
    </source>
</evidence>
<feature type="transmembrane region" description="Helical" evidence="1">
    <location>
        <begin position="127"/>
        <end position="150"/>
    </location>
</feature>
<dbReference type="Proteomes" id="UP000480303">
    <property type="component" value="Unassembled WGS sequence"/>
</dbReference>
<dbReference type="RefSeq" id="WP_172207862.1">
    <property type="nucleotide sequence ID" value="NZ_BLLI01000011.1"/>
</dbReference>
<evidence type="ECO:0008006" key="4">
    <source>
        <dbReference type="Google" id="ProtNLM"/>
    </source>
</evidence>
<keyword evidence="1" id="KW-1133">Transmembrane helix</keyword>
<accession>A0A6A0B9E3</accession>
<feature type="transmembrane region" description="Helical" evidence="1">
    <location>
        <begin position="22"/>
        <end position="45"/>
    </location>
</feature>
<gene>
    <name evidence="2" type="ORF">Hs30E_06110</name>
</gene>
<evidence type="ECO:0000313" key="2">
    <source>
        <dbReference type="EMBL" id="GFH42060.1"/>
    </source>
</evidence>
<keyword evidence="1" id="KW-0812">Transmembrane</keyword>
<keyword evidence="3" id="KW-1185">Reference proteome</keyword>
<proteinExistence type="predicted"/>
<evidence type="ECO:0000256" key="1">
    <source>
        <dbReference type="SAM" id="Phobius"/>
    </source>
</evidence>
<sequence>MVENKQFTEGKLYVLSKNISDLFIWHICFCLAIAPVFLCLLFLEFSMRNVLIWAPISILLAPAFSAEISCMLYKNDNPKDLFKGQVVLFWQSYKKNFVDAIKLGAIFCTIIAIVIVDIAKFQTSETYGFLSWFFIILLALALIFAIYMGIINVKFKFRIRDMAVMSLSYMLLNIIALVKVISFTVLFIAVVFYLGNMWLFIVSTFYIYAVLHELLPMLDWVNANFIAKKEAA</sequence>
<feature type="transmembrane region" description="Helical" evidence="1">
    <location>
        <begin position="171"/>
        <end position="192"/>
    </location>
</feature>
<feature type="transmembrane region" description="Helical" evidence="1">
    <location>
        <begin position="51"/>
        <end position="73"/>
    </location>
</feature>
<comment type="caution">
    <text evidence="2">The sequence shown here is derived from an EMBL/GenBank/DDBJ whole genome shotgun (WGS) entry which is preliminary data.</text>
</comment>
<dbReference type="EMBL" id="BLLI01000011">
    <property type="protein sequence ID" value="GFH42060.1"/>
    <property type="molecule type" value="Genomic_DNA"/>
</dbReference>